<dbReference type="PANTHER" id="PTHR28142">
    <property type="entry name" value="MITOCHONDRIAL INNER MEMBRANE I-AAA PROTEASE SUPERCOMPLEX SUBUNIT MGR3-RELATED"/>
    <property type="match status" value="1"/>
</dbReference>
<organism evidence="1 2">
    <name type="scientific">Agaricus bisporus var. burnettii</name>
    <dbReference type="NCBI Taxonomy" id="192524"/>
    <lineage>
        <taxon>Eukaryota</taxon>
        <taxon>Fungi</taxon>
        <taxon>Dikarya</taxon>
        <taxon>Basidiomycota</taxon>
        <taxon>Agaricomycotina</taxon>
        <taxon>Agaricomycetes</taxon>
        <taxon>Agaricomycetidae</taxon>
        <taxon>Agaricales</taxon>
        <taxon>Agaricineae</taxon>
        <taxon>Agaricaceae</taxon>
        <taxon>Agaricus</taxon>
    </lineage>
</organism>
<name>A0A8H7C5L0_AGABI</name>
<proteinExistence type="predicted"/>
<comment type="caution">
    <text evidence="1">The sequence shown here is derived from an EMBL/GenBank/DDBJ whole genome shotgun (WGS) entry which is preliminary data.</text>
</comment>
<dbReference type="InterPro" id="IPR040201">
    <property type="entry name" value="Mrg3-like"/>
</dbReference>
<dbReference type="EMBL" id="JABXXO010000011">
    <property type="protein sequence ID" value="KAF7763550.1"/>
    <property type="molecule type" value="Genomic_DNA"/>
</dbReference>
<reference evidence="1 2" key="1">
    <citation type="journal article" name="Sci. Rep.">
        <title>Telomere-to-telomere assembled and centromere annotated genomes of the two main subspecies of the button mushroom Agaricus bisporus reveal especially polymorphic chromosome ends.</title>
        <authorList>
            <person name="Sonnenberg A.S.M."/>
            <person name="Sedaghat-Telgerd N."/>
            <person name="Lavrijssen B."/>
            <person name="Ohm R.A."/>
            <person name="Hendrickx P.M."/>
            <person name="Scholtmeijer K."/>
            <person name="Baars J.J.P."/>
            <person name="van Peer A."/>
        </authorList>
    </citation>
    <scope>NUCLEOTIDE SEQUENCE [LARGE SCALE GENOMIC DNA]</scope>
    <source>
        <strain evidence="1 2">H119_p4</strain>
    </source>
</reference>
<dbReference type="PANTHER" id="PTHR28142:SF1">
    <property type="entry name" value="MITOCHONDRIAL INNER MEMBRANE I-AAA PROTEASE SUPERCOMPLEX SUBUNIT MGR3-RELATED"/>
    <property type="match status" value="1"/>
</dbReference>
<evidence type="ECO:0000313" key="1">
    <source>
        <dbReference type="EMBL" id="KAF7763550.1"/>
    </source>
</evidence>
<gene>
    <name evidence="1" type="ORF">Agabi119p4_8087</name>
</gene>
<sequence length="433" mass="47500">MNLTKLAPRVQTCIRGYTTYGRLPTIARRPVTLIQSSPKPALHTALPRDSTSLYSSRRAYSTEGGPPRSGGVWSPLFTALFAFGIAATGYGVYELYGTLTMWPQEVRGDLREALKAKYKPDYSMCAAYFQRAWETAKSIPLESFKSQPHLKTSGIAICLGEVLEADNKQSEAYDVYVDALKRIQDAGIKDLSGPEKMRAVSLAYKLGELCDVLEKPKEEQEKWLTFGVETLIQNVLKVIPATNGQGTPQEEADSHNIITELGLPDWVSTVDVAAPFEALGTFYSKAGKLDYAMPLMLQAVSILIPPSPQESTPEDKCRGAQLMTSISEMIVRNKLTRETVQQAEQWAMKGLEVVVTTRKASKEPIGICEVSYAVQLFNMASLRAIGGDINKAKDLFARAANQAKLIGYKSLVDTSNQAIEDLNSRTAAAPQTS</sequence>
<dbReference type="AlphaFoldDB" id="A0A8H7C5L0"/>
<protein>
    <submittedName>
        <fullName evidence="1">Uncharacterized protein</fullName>
    </submittedName>
</protein>
<dbReference type="Proteomes" id="UP000629468">
    <property type="component" value="Unassembled WGS sequence"/>
</dbReference>
<evidence type="ECO:0000313" key="2">
    <source>
        <dbReference type="Proteomes" id="UP000629468"/>
    </source>
</evidence>
<accession>A0A8H7C5L0</accession>